<evidence type="ECO:0000313" key="3">
    <source>
        <dbReference type="Proteomes" id="UP000001194"/>
    </source>
</evidence>
<dbReference type="InParanoid" id="B0DNK8"/>
<dbReference type="AlphaFoldDB" id="B0DNK8"/>
<evidence type="ECO:0000256" key="1">
    <source>
        <dbReference type="SAM" id="MobiDB-lite"/>
    </source>
</evidence>
<protein>
    <submittedName>
        <fullName evidence="2">Predicted protein</fullName>
    </submittedName>
</protein>
<feature type="region of interest" description="Disordered" evidence="1">
    <location>
        <begin position="1"/>
        <end position="20"/>
    </location>
</feature>
<evidence type="ECO:0000313" key="2">
    <source>
        <dbReference type="EMBL" id="EDR03883.1"/>
    </source>
</evidence>
<dbReference type="Proteomes" id="UP000001194">
    <property type="component" value="Unassembled WGS sequence"/>
</dbReference>
<dbReference type="RefSeq" id="XP_001885451.1">
    <property type="nucleotide sequence ID" value="XM_001885416.1"/>
</dbReference>
<accession>B0DNK8</accession>
<feature type="compositionally biased region" description="Polar residues" evidence="1">
    <location>
        <begin position="1"/>
        <end position="18"/>
    </location>
</feature>
<name>B0DNK8_LACBS</name>
<dbReference type="KEGG" id="lbc:LACBIDRAFT_331137"/>
<keyword evidence="3" id="KW-1185">Reference proteome</keyword>
<dbReference type="EMBL" id="DS547121">
    <property type="protein sequence ID" value="EDR03883.1"/>
    <property type="molecule type" value="Genomic_DNA"/>
</dbReference>
<gene>
    <name evidence="2" type="ORF">LACBIDRAFT_331137</name>
</gene>
<organism evidence="3">
    <name type="scientific">Laccaria bicolor (strain S238N-H82 / ATCC MYA-4686)</name>
    <name type="common">Bicoloured deceiver</name>
    <name type="synonym">Laccaria laccata var. bicolor</name>
    <dbReference type="NCBI Taxonomy" id="486041"/>
    <lineage>
        <taxon>Eukaryota</taxon>
        <taxon>Fungi</taxon>
        <taxon>Dikarya</taxon>
        <taxon>Basidiomycota</taxon>
        <taxon>Agaricomycotina</taxon>
        <taxon>Agaricomycetes</taxon>
        <taxon>Agaricomycetidae</taxon>
        <taxon>Agaricales</taxon>
        <taxon>Agaricineae</taxon>
        <taxon>Hydnangiaceae</taxon>
        <taxon>Laccaria</taxon>
    </lineage>
</organism>
<dbReference type="GeneID" id="6081045"/>
<reference evidence="2 3" key="1">
    <citation type="journal article" date="2008" name="Nature">
        <title>The genome of Laccaria bicolor provides insights into mycorrhizal symbiosis.</title>
        <authorList>
            <person name="Martin F."/>
            <person name="Aerts A."/>
            <person name="Ahren D."/>
            <person name="Brun A."/>
            <person name="Danchin E.G.J."/>
            <person name="Duchaussoy F."/>
            <person name="Gibon J."/>
            <person name="Kohler A."/>
            <person name="Lindquist E."/>
            <person name="Pereda V."/>
            <person name="Salamov A."/>
            <person name="Shapiro H.J."/>
            <person name="Wuyts J."/>
            <person name="Blaudez D."/>
            <person name="Buee M."/>
            <person name="Brokstein P."/>
            <person name="Canbaeck B."/>
            <person name="Cohen D."/>
            <person name="Courty P.E."/>
            <person name="Coutinho P.M."/>
            <person name="Delaruelle C."/>
            <person name="Detter J.C."/>
            <person name="Deveau A."/>
            <person name="DiFazio S."/>
            <person name="Duplessis S."/>
            <person name="Fraissinet-Tachet L."/>
            <person name="Lucic E."/>
            <person name="Frey-Klett P."/>
            <person name="Fourrey C."/>
            <person name="Feussner I."/>
            <person name="Gay G."/>
            <person name="Grimwood J."/>
            <person name="Hoegger P.J."/>
            <person name="Jain P."/>
            <person name="Kilaru S."/>
            <person name="Labbe J."/>
            <person name="Lin Y.C."/>
            <person name="Legue V."/>
            <person name="Le Tacon F."/>
            <person name="Marmeisse R."/>
            <person name="Melayah D."/>
            <person name="Montanini B."/>
            <person name="Muratet M."/>
            <person name="Nehls U."/>
            <person name="Niculita-Hirzel H."/>
            <person name="Oudot-Le Secq M.P."/>
            <person name="Peter M."/>
            <person name="Quesneville H."/>
            <person name="Rajashekar B."/>
            <person name="Reich M."/>
            <person name="Rouhier N."/>
            <person name="Schmutz J."/>
            <person name="Yin T."/>
            <person name="Chalot M."/>
            <person name="Henrissat B."/>
            <person name="Kuees U."/>
            <person name="Lucas S."/>
            <person name="Van de Peer Y."/>
            <person name="Podila G.K."/>
            <person name="Polle A."/>
            <person name="Pukkila P.J."/>
            <person name="Richardson P.M."/>
            <person name="Rouze P."/>
            <person name="Sanders I.R."/>
            <person name="Stajich J.E."/>
            <person name="Tunlid A."/>
            <person name="Tuskan G."/>
            <person name="Grigoriev I.V."/>
        </authorList>
    </citation>
    <scope>NUCLEOTIDE SEQUENCE [LARGE SCALE GENOMIC DNA]</scope>
    <source>
        <strain evidence="3">S238N-H82 / ATCC MYA-4686</strain>
    </source>
</reference>
<sequence length="177" mass="18864">MYIPTKSTQSTPISSTDTDGGCTSEDYLVQYLIDGELGGSKGTSANHSTVVAVLVLDGRMSEMVYDGPMAEMAAQGSAQCTTQEHWFGCEKGSGQIQEVPANTNSRAQAQEMSYEEKAKGMEEEAVAINDGEDVSFEFSSDTMNKTSSLLSSGSTSHMFRRVVAIVEAFGLGNLDGE</sequence>
<dbReference type="HOGENOM" id="CLU_1518123_0_0_1"/>
<proteinExistence type="predicted"/>